<sequence>MSEVADFFQSVKLPVMSEVAHVLIGMLNDDDVSSGELRGVIAKDPALTAKLLRLANSARYGVTRSIASIDDAIMVVGISQVRTLGLAACMADAFPVIPGLDRKEFWRNSTVTAGYANWLAASLGIDGQQAWLVGMMERLGELLIGQNQPAALARIEMQPHLPGGRWSREQELLGFSEANLSAELARRWNFPAEIVAALNATSDPMESHPFNRLGAVVHLACLLAETPDTDAATLDTLPQDVVDALRLDRDWMRRKFPKPESFFDISTL</sequence>
<dbReference type="InterPro" id="IPR013976">
    <property type="entry name" value="HDOD"/>
</dbReference>
<accession>A0A6B3SYM8</accession>
<dbReference type="PANTHER" id="PTHR33525">
    <property type="match status" value="1"/>
</dbReference>
<protein>
    <submittedName>
        <fullName evidence="2">HDOD domain-containing protein</fullName>
    </submittedName>
</protein>
<name>A0A6B3SYM8_9BURK</name>
<dbReference type="Proteomes" id="UP000482155">
    <property type="component" value="Unassembled WGS sequence"/>
</dbReference>
<organism evidence="2 3">
    <name type="scientific">Noviherbaspirillum galbum</name>
    <dbReference type="NCBI Taxonomy" id="2709383"/>
    <lineage>
        <taxon>Bacteria</taxon>
        <taxon>Pseudomonadati</taxon>
        <taxon>Pseudomonadota</taxon>
        <taxon>Betaproteobacteria</taxon>
        <taxon>Burkholderiales</taxon>
        <taxon>Oxalobacteraceae</taxon>
        <taxon>Noviherbaspirillum</taxon>
    </lineage>
</organism>
<dbReference type="PANTHER" id="PTHR33525:SF6">
    <property type="entry name" value="HDOD DOMAIN-CONTAINING PROTEIN"/>
    <property type="match status" value="1"/>
</dbReference>
<dbReference type="Gene3D" id="1.10.3210.10">
    <property type="entry name" value="Hypothetical protein af1432"/>
    <property type="match status" value="1"/>
</dbReference>
<keyword evidence="3" id="KW-1185">Reference proteome</keyword>
<dbReference type="AlphaFoldDB" id="A0A6B3SYM8"/>
<dbReference type="Pfam" id="PF08668">
    <property type="entry name" value="HDOD"/>
    <property type="match status" value="1"/>
</dbReference>
<evidence type="ECO:0000259" key="1">
    <source>
        <dbReference type="PROSITE" id="PS51833"/>
    </source>
</evidence>
<reference evidence="2 3" key="1">
    <citation type="submission" date="2020-02" db="EMBL/GenBank/DDBJ databases">
        <authorList>
            <person name="Kim M.K."/>
        </authorList>
    </citation>
    <scope>NUCLEOTIDE SEQUENCE [LARGE SCALE GENOMIC DNA]</scope>
    <source>
        <strain evidence="2 3">17J57-3</strain>
    </source>
</reference>
<dbReference type="EMBL" id="JAAIVB010000068">
    <property type="protein sequence ID" value="NEX63159.1"/>
    <property type="molecule type" value="Genomic_DNA"/>
</dbReference>
<dbReference type="PROSITE" id="PS51833">
    <property type="entry name" value="HDOD"/>
    <property type="match status" value="1"/>
</dbReference>
<gene>
    <name evidence="2" type="ORF">G3574_18920</name>
</gene>
<feature type="domain" description="HDOD" evidence="1">
    <location>
        <begin position="13"/>
        <end position="204"/>
    </location>
</feature>
<proteinExistence type="predicted"/>
<evidence type="ECO:0000313" key="2">
    <source>
        <dbReference type="EMBL" id="NEX63159.1"/>
    </source>
</evidence>
<comment type="caution">
    <text evidence="2">The sequence shown here is derived from an EMBL/GenBank/DDBJ whole genome shotgun (WGS) entry which is preliminary data.</text>
</comment>
<dbReference type="InterPro" id="IPR052340">
    <property type="entry name" value="RNase_Y/CdgJ"/>
</dbReference>
<dbReference type="RefSeq" id="WP_163966686.1">
    <property type="nucleotide sequence ID" value="NZ_JAAIVB010000068.1"/>
</dbReference>
<evidence type="ECO:0000313" key="3">
    <source>
        <dbReference type="Proteomes" id="UP000482155"/>
    </source>
</evidence>
<dbReference type="SUPFAM" id="SSF109604">
    <property type="entry name" value="HD-domain/PDEase-like"/>
    <property type="match status" value="1"/>
</dbReference>